<name>A0ABR1RJ55_9PEZI</name>
<sequence length="171" mass="17568">MFKNQAILALAVIGTAALAQAANYTPVGCFPSFESSANLGKSTFQSVGLCKTGCGSAGFPVFGLTNGTNCLCGNEADIPAAETKVEDALCDEPCPGFAPQNCGGDGFVSVFTSQTLVIQSSHRPSVAGEGVVFVFLGLVGAGQEVAHPVAFEAGRVASNQNHWGQPEPRVW</sequence>
<dbReference type="Pfam" id="PF01822">
    <property type="entry name" value="WSC"/>
    <property type="match status" value="1"/>
</dbReference>
<feature type="chain" id="PRO_5045440958" description="WSC domain-containing protein" evidence="1">
    <location>
        <begin position="22"/>
        <end position="171"/>
    </location>
</feature>
<dbReference type="Proteomes" id="UP001396898">
    <property type="component" value="Unassembled WGS sequence"/>
</dbReference>
<evidence type="ECO:0000313" key="4">
    <source>
        <dbReference type="Proteomes" id="UP001396898"/>
    </source>
</evidence>
<dbReference type="SMART" id="SM00321">
    <property type="entry name" value="WSC"/>
    <property type="match status" value="1"/>
</dbReference>
<organism evidence="3 4">
    <name type="scientific">Apiospora marii</name>
    <dbReference type="NCBI Taxonomy" id="335849"/>
    <lineage>
        <taxon>Eukaryota</taxon>
        <taxon>Fungi</taxon>
        <taxon>Dikarya</taxon>
        <taxon>Ascomycota</taxon>
        <taxon>Pezizomycotina</taxon>
        <taxon>Sordariomycetes</taxon>
        <taxon>Xylariomycetidae</taxon>
        <taxon>Amphisphaeriales</taxon>
        <taxon>Apiosporaceae</taxon>
        <taxon>Apiospora</taxon>
    </lineage>
</organism>
<keyword evidence="1" id="KW-0732">Signal</keyword>
<protein>
    <recommendedName>
        <fullName evidence="2">WSC domain-containing protein</fullName>
    </recommendedName>
</protein>
<dbReference type="PROSITE" id="PS51212">
    <property type="entry name" value="WSC"/>
    <property type="match status" value="1"/>
</dbReference>
<keyword evidence="4" id="KW-1185">Reference proteome</keyword>
<feature type="domain" description="WSC" evidence="2">
    <location>
        <begin position="23"/>
        <end position="114"/>
    </location>
</feature>
<proteinExistence type="predicted"/>
<dbReference type="EMBL" id="JAQQWI010000014">
    <property type="protein sequence ID" value="KAK8013292.1"/>
    <property type="molecule type" value="Genomic_DNA"/>
</dbReference>
<evidence type="ECO:0000256" key="1">
    <source>
        <dbReference type="SAM" id="SignalP"/>
    </source>
</evidence>
<reference evidence="3 4" key="1">
    <citation type="submission" date="2023-01" db="EMBL/GenBank/DDBJ databases">
        <title>Analysis of 21 Apiospora genomes using comparative genomics revels a genus with tremendous synthesis potential of carbohydrate active enzymes and secondary metabolites.</title>
        <authorList>
            <person name="Sorensen T."/>
        </authorList>
    </citation>
    <scope>NUCLEOTIDE SEQUENCE [LARGE SCALE GENOMIC DNA]</scope>
    <source>
        <strain evidence="3 4">CBS 20057</strain>
    </source>
</reference>
<feature type="signal peptide" evidence="1">
    <location>
        <begin position="1"/>
        <end position="21"/>
    </location>
</feature>
<gene>
    <name evidence="3" type="ORF">PG991_009563</name>
</gene>
<dbReference type="InterPro" id="IPR002889">
    <property type="entry name" value="WSC_carb-bd"/>
</dbReference>
<comment type="caution">
    <text evidence="3">The sequence shown here is derived from an EMBL/GenBank/DDBJ whole genome shotgun (WGS) entry which is preliminary data.</text>
</comment>
<evidence type="ECO:0000259" key="2">
    <source>
        <dbReference type="PROSITE" id="PS51212"/>
    </source>
</evidence>
<accession>A0ABR1RJ55</accession>
<evidence type="ECO:0000313" key="3">
    <source>
        <dbReference type="EMBL" id="KAK8013292.1"/>
    </source>
</evidence>